<evidence type="ECO:0000256" key="4">
    <source>
        <dbReference type="ARBA" id="ARBA00022989"/>
    </source>
</evidence>
<keyword evidence="5 6" id="KW-0472">Membrane</keyword>
<dbReference type="KEGG" id="mcui:G8O30_12450"/>
<dbReference type="Proteomes" id="UP000593626">
    <property type="component" value="Chromosome"/>
</dbReference>
<dbReference type="Pfam" id="PF03899">
    <property type="entry name" value="ATP-synt_I"/>
    <property type="match status" value="1"/>
</dbReference>
<feature type="transmembrane region" description="Helical" evidence="6">
    <location>
        <begin position="74"/>
        <end position="91"/>
    </location>
</feature>
<keyword evidence="2" id="KW-1003">Cell membrane</keyword>
<name>A0A7S8HGA6_9BACI</name>
<gene>
    <name evidence="7" type="ORF">G8O30_12450</name>
</gene>
<keyword evidence="8" id="KW-1185">Reference proteome</keyword>
<feature type="transmembrane region" description="Helical" evidence="6">
    <location>
        <begin position="12"/>
        <end position="28"/>
    </location>
</feature>
<reference evidence="7 8" key="1">
    <citation type="submission" date="2019-07" db="EMBL/GenBank/DDBJ databases">
        <title>Genome sequence of 2 isolates from Red Sea Mangroves.</title>
        <authorList>
            <person name="Sefrji F."/>
            <person name="Michoud G."/>
            <person name="Merlino G."/>
            <person name="Daffonchio D."/>
        </authorList>
    </citation>
    <scope>NUCLEOTIDE SEQUENCE [LARGE SCALE GENOMIC DNA]</scope>
    <source>
        <strain evidence="7 8">R1DC41</strain>
    </source>
</reference>
<dbReference type="InterPro" id="IPR005598">
    <property type="entry name" value="ATP_synth_I"/>
</dbReference>
<evidence type="ECO:0000313" key="8">
    <source>
        <dbReference type="Proteomes" id="UP000593626"/>
    </source>
</evidence>
<dbReference type="InterPro" id="IPR039072">
    <property type="entry name" value="ATP_synth_I_Bacilli"/>
</dbReference>
<protein>
    <submittedName>
        <fullName evidence="7">ATP synthase subunit I</fullName>
    </submittedName>
</protein>
<sequence>MRNVTNMFNRQRKALIYLTALFVLGWGFTPFKAVFLGLALGTVGAVLTHVTHARFNLRFGDAVVNGTKLRNTGFMTRVAIAVLAVMLALEYPAYISFYATIFGLITIYIVIMIDFLVFELLLPRKKRGEKDES</sequence>
<evidence type="ECO:0000256" key="3">
    <source>
        <dbReference type="ARBA" id="ARBA00022692"/>
    </source>
</evidence>
<accession>A0A7S8HGA6</accession>
<evidence type="ECO:0000256" key="2">
    <source>
        <dbReference type="ARBA" id="ARBA00022475"/>
    </source>
</evidence>
<keyword evidence="3 6" id="KW-0812">Transmembrane</keyword>
<evidence type="ECO:0000313" key="7">
    <source>
        <dbReference type="EMBL" id="QPC47708.1"/>
    </source>
</evidence>
<feature type="transmembrane region" description="Helical" evidence="6">
    <location>
        <begin position="97"/>
        <end position="122"/>
    </location>
</feature>
<comment type="subcellular location">
    <subcellularLocation>
        <location evidence="1">Cell membrane</location>
        <topology evidence="1">Multi-pass membrane protein</topology>
    </subcellularLocation>
</comment>
<keyword evidence="4 6" id="KW-1133">Transmembrane helix</keyword>
<dbReference type="EMBL" id="CP049742">
    <property type="protein sequence ID" value="QPC47708.1"/>
    <property type="molecule type" value="Genomic_DNA"/>
</dbReference>
<evidence type="ECO:0000256" key="6">
    <source>
        <dbReference type="SAM" id="Phobius"/>
    </source>
</evidence>
<evidence type="ECO:0000256" key="5">
    <source>
        <dbReference type="ARBA" id="ARBA00023136"/>
    </source>
</evidence>
<evidence type="ECO:0000256" key="1">
    <source>
        <dbReference type="ARBA" id="ARBA00004651"/>
    </source>
</evidence>
<dbReference type="PANTHER" id="PTHR40035:SF1">
    <property type="entry name" value="ATP SYNTHASE PROTEIN I"/>
    <property type="match status" value="1"/>
</dbReference>
<dbReference type="GO" id="GO:0005886">
    <property type="term" value="C:plasma membrane"/>
    <property type="evidence" value="ECO:0007669"/>
    <property type="project" value="UniProtKB-SubCell"/>
</dbReference>
<dbReference type="PANTHER" id="PTHR40035">
    <property type="entry name" value="ATP SYNTHASE PROTEIN I"/>
    <property type="match status" value="1"/>
</dbReference>
<proteinExistence type="predicted"/>
<dbReference type="AlphaFoldDB" id="A0A7S8HGA6"/>
<dbReference type="RefSeq" id="WP_239672384.1">
    <property type="nucleotide sequence ID" value="NZ_CP049742.1"/>
</dbReference>
<feature type="transmembrane region" description="Helical" evidence="6">
    <location>
        <begin position="34"/>
        <end position="53"/>
    </location>
</feature>
<organism evidence="7 8">
    <name type="scientific">Mangrovibacillus cuniculi</name>
    <dbReference type="NCBI Taxonomy" id="2593652"/>
    <lineage>
        <taxon>Bacteria</taxon>
        <taxon>Bacillati</taxon>
        <taxon>Bacillota</taxon>
        <taxon>Bacilli</taxon>
        <taxon>Bacillales</taxon>
        <taxon>Bacillaceae</taxon>
        <taxon>Mangrovibacillus</taxon>
    </lineage>
</organism>